<evidence type="ECO:0000313" key="9">
    <source>
        <dbReference type="EMBL" id="BBB06261.1"/>
    </source>
</evidence>
<dbReference type="EMBL" id="LC333763">
    <property type="protein sequence ID" value="BBB06261.1"/>
    <property type="molecule type" value="mRNA"/>
</dbReference>
<comment type="subcellular location">
    <subcellularLocation>
        <location evidence="1">Secreted</location>
    </subcellularLocation>
</comment>
<evidence type="ECO:0000256" key="8">
    <source>
        <dbReference type="SAM" id="SignalP"/>
    </source>
</evidence>
<dbReference type="GO" id="GO:0005183">
    <property type="term" value="F:gonadotropin hormone-releasing hormone activity"/>
    <property type="evidence" value="ECO:0007669"/>
    <property type="project" value="InterPro"/>
</dbReference>
<keyword evidence="6" id="KW-0027">Amidation</keyword>
<evidence type="ECO:0000256" key="6">
    <source>
        <dbReference type="ARBA" id="ARBA00022815"/>
    </source>
</evidence>
<proteinExistence type="evidence at transcript level"/>
<evidence type="ECO:0000256" key="5">
    <source>
        <dbReference type="ARBA" id="ARBA00022702"/>
    </source>
</evidence>
<keyword evidence="8" id="KW-0732">Signal</keyword>
<dbReference type="PROSITE" id="PS00473">
    <property type="entry name" value="GNRH"/>
    <property type="match status" value="1"/>
</dbReference>
<keyword evidence="7" id="KW-0873">Pyrrolidone carboxylic acid</keyword>
<dbReference type="AlphaFoldDB" id="A0A2Z5U5G7"/>
<dbReference type="InterPro" id="IPR004079">
    <property type="entry name" value="Gonadoliberin_I_precursor"/>
</dbReference>
<reference evidence="9" key="1">
    <citation type="submission" date="2017-11" db="EMBL/GenBank/DDBJ databases">
        <title>Neuropeptides in Microhyla ornata.</title>
        <authorList>
            <person name="Hadawale K.N."/>
            <person name="Sagarkar S."/>
            <person name="Sakharkar A.J."/>
            <person name="Bhargava S.B."/>
        </authorList>
    </citation>
    <scope>NUCLEOTIDE SEQUENCE</scope>
    <source>
        <tissue evidence="9">Brain</tissue>
    </source>
</reference>
<evidence type="ECO:0000256" key="2">
    <source>
        <dbReference type="ARBA" id="ARBA00010968"/>
    </source>
</evidence>
<comment type="similarity">
    <text evidence="2">Belongs to the GnRH family.</text>
</comment>
<protein>
    <submittedName>
        <fullName evidence="9">Gonadotropin releasing hormone peptide</fullName>
    </submittedName>
</protein>
<organism evidence="9">
    <name type="scientific">Microhyla ornata</name>
    <name type="common">Ornamented pygmy frog</name>
    <dbReference type="NCBI Taxonomy" id="143526"/>
    <lineage>
        <taxon>Eukaryota</taxon>
        <taxon>Metazoa</taxon>
        <taxon>Chordata</taxon>
        <taxon>Craniata</taxon>
        <taxon>Vertebrata</taxon>
        <taxon>Euteleostomi</taxon>
        <taxon>Amphibia</taxon>
        <taxon>Batrachia</taxon>
        <taxon>Anura</taxon>
        <taxon>Neobatrachia</taxon>
        <taxon>Microhyloidea</taxon>
        <taxon>Microhylidae</taxon>
        <taxon>Microhylinae</taxon>
        <taxon>Microhyla</taxon>
    </lineage>
</organism>
<name>A0A2Z5U5G7_MICON</name>
<dbReference type="GO" id="GO:0031530">
    <property type="term" value="F:gonadotropin-releasing hormone receptor binding"/>
    <property type="evidence" value="ECO:0007669"/>
    <property type="project" value="TreeGrafter"/>
</dbReference>
<sequence>MNFCGVTGLLLIMVLLVSEHTSDAQHWSYDMQPGGKRDAESLQDAYGEVPNEVPLFTEHQRIECASLQNRLNLLRGALIHWLDGDNARSDISHG</sequence>
<dbReference type="PANTHER" id="PTHR10522">
    <property type="entry name" value="GONADOLIBERIN"/>
    <property type="match status" value="1"/>
</dbReference>
<dbReference type="PANTHER" id="PTHR10522:SF5">
    <property type="entry name" value="PREPROGONADOTROPIN-RELEASING HORMONE 2"/>
    <property type="match status" value="1"/>
</dbReference>
<dbReference type="InterPro" id="IPR002012">
    <property type="entry name" value="GnRH"/>
</dbReference>
<feature type="signal peptide" evidence="8">
    <location>
        <begin position="1"/>
        <end position="24"/>
    </location>
</feature>
<evidence type="ECO:0000256" key="4">
    <source>
        <dbReference type="ARBA" id="ARBA00022685"/>
    </source>
</evidence>
<evidence type="ECO:0000256" key="7">
    <source>
        <dbReference type="ARBA" id="ARBA00023283"/>
    </source>
</evidence>
<keyword evidence="5" id="KW-0372">Hormone</keyword>
<keyword evidence="4" id="KW-0165">Cleavage on pair of basic residues</keyword>
<dbReference type="PRINTS" id="PR01541">
    <property type="entry name" value="GONADOLIBRNI"/>
</dbReference>
<accession>A0A2Z5U5G7</accession>
<keyword evidence="3" id="KW-0964">Secreted</keyword>
<dbReference type="InterPro" id="IPR019792">
    <property type="entry name" value="Gonadoliberin"/>
</dbReference>
<feature type="chain" id="PRO_5016270017" evidence="8">
    <location>
        <begin position="25"/>
        <end position="94"/>
    </location>
</feature>
<evidence type="ECO:0000256" key="3">
    <source>
        <dbReference type="ARBA" id="ARBA00022525"/>
    </source>
</evidence>
<evidence type="ECO:0000256" key="1">
    <source>
        <dbReference type="ARBA" id="ARBA00004613"/>
    </source>
</evidence>
<dbReference type="GO" id="GO:0005615">
    <property type="term" value="C:extracellular space"/>
    <property type="evidence" value="ECO:0007669"/>
    <property type="project" value="TreeGrafter"/>
</dbReference>